<accession>A0A918RJU2</accession>
<name>A0A918RJU2_9ACTN</name>
<comment type="caution">
    <text evidence="2">The sequence shown here is derived from an EMBL/GenBank/DDBJ whole genome shotgun (WGS) entry which is preliminary data.</text>
</comment>
<dbReference type="EMBL" id="BMWH01000020">
    <property type="protein sequence ID" value="GHA01573.1"/>
    <property type="molecule type" value="Genomic_DNA"/>
</dbReference>
<reference evidence="2" key="2">
    <citation type="submission" date="2020-09" db="EMBL/GenBank/DDBJ databases">
        <authorList>
            <person name="Sun Q."/>
            <person name="Ohkuma M."/>
        </authorList>
    </citation>
    <scope>NUCLEOTIDE SEQUENCE</scope>
    <source>
        <strain evidence="2">JCM 5016</strain>
    </source>
</reference>
<sequence length="252" mass="23457">MSQTTGKGLIYPESNDHARIWEWLQSLATSADAAIPGSVDVQVFTSSGTWTRPAGALWVEVHVQAAGGGSGGVASTGSGQAACAPGGGGGEYARGFFTAAAAGASQSITVGVGGAGGAAGANSGANGGNSSFGALITAMGGSGAQGATATSAASLGGANGGTGGTGGNFRIPGGDGGNGQVIASVPVKYNNGGGAFLGGMRRSSGVAATTTTGFDGYPYGGGASGPANGATQAAVAGSKGADGVVIVITYKA</sequence>
<reference evidence="2" key="1">
    <citation type="journal article" date="2014" name="Int. J. Syst. Evol. Microbiol.">
        <title>Complete genome sequence of Corynebacterium casei LMG S-19264T (=DSM 44701T), isolated from a smear-ripened cheese.</title>
        <authorList>
            <consortium name="US DOE Joint Genome Institute (JGI-PGF)"/>
            <person name="Walter F."/>
            <person name="Albersmeier A."/>
            <person name="Kalinowski J."/>
            <person name="Ruckert C."/>
        </authorList>
    </citation>
    <scope>NUCLEOTIDE SEQUENCE</scope>
    <source>
        <strain evidence="2">JCM 5016</strain>
    </source>
</reference>
<evidence type="ECO:0000313" key="2">
    <source>
        <dbReference type="EMBL" id="GHA01573.1"/>
    </source>
</evidence>
<organism evidence="2 3">
    <name type="scientific">Streptomyces echinoruber</name>
    <dbReference type="NCBI Taxonomy" id="68898"/>
    <lineage>
        <taxon>Bacteria</taxon>
        <taxon>Bacillati</taxon>
        <taxon>Actinomycetota</taxon>
        <taxon>Actinomycetes</taxon>
        <taxon>Kitasatosporales</taxon>
        <taxon>Streptomycetaceae</taxon>
        <taxon>Streptomyces</taxon>
    </lineage>
</organism>
<protein>
    <recommendedName>
        <fullName evidence="1">Glycine-rich domain-containing protein</fullName>
    </recommendedName>
</protein>
<gene>
    <name evidence="2" type="ORF">GCM10010389_46190</name>
</gene>
<dbReference type="AlphaFoldDB" id="A0A918RJU2"/>
<dbReference type="InterPro" id="IPR049304">
    <property type="entry name" value="Gly_rich_dom"/>
</dbReference>
<keyword evidence="3" id="KW-1185">Reference proteome</keyword>
<dbReference type="RefSeq" id="WP_190059385.1">
    <property type="nucleotide sequence ID" value="NZ_BMWH01000020.1"/>
</dbReference>
<feature type="domain" description="Glycine-rich" evidence="1">
    <location>
        <begin position="47"/>
        <end position="247"/>
    </location>
</feature>
<dbReference type="Pfam" id="PF21722">
    <property type="entry name" value="Gly_rich_2"/>
    <property type="match status" value="1"/>
</dbReference>
<dbReference type="Proteomes" id="UP000623010">
    <property type="component" value="Unassembled WGS sequence"/>
</dbReference>
<proteinExistence type="predicted"/>
<evidence type="ECO:0000259" key="1">
    <source>
        <dbReference type="Pfam" id="PF21722"/>
    </source>
</evidence>
<evidence type="ECO:0000313" key="3">
    <source>
        <dbReference type="Proteomes" id="UP000623010"/>
    </source>
</evidence>